<keyword evidence="3 6" id="KW-1133">Transmembrane helix</keyword>
<proteinExistence type="predicted"/>
<dbReference type="CDD" id="cd00093">
    <property type="entry name" value="HTH_XRE"/>
    <property type="match status" value="1"/>
</dbReference>
<evidence type="ECO:0000256" key="2">
    <source>
        <dbReference type="ARBA" id="ARBA00022692"/>
    </source>
</evidence>
<comment type="subcellular location">
    <subcellularLocation>
        <location evidence="1">Membrane</location>
        <topology evidence="1">Single-pass membrane protein</topology>
    </subcellularLocation>
</comment>
<dbReference type="GO" id="GO:0003677">
    <property type="term" value="F:DNA binding"/>
    <property type="evidence" value="ECO:0007669"/>
    <property type="project" value="InterPro"/>
</dbReference>
<sequence>MGKADMQSVADVVALDTERQKRAQDADGALSTAGGMLRAAREAMNLSSSELARRTNIKEEHILAIEEMDTSRLPSQPYTMGFVRAYAREVELPEDALLDRFRQQVGWAKRDTAPKVQKVSRAGNADGGREISVLAVLAIIAFILFCAWKLIFSAAPETADDASRYRFSTNDRAEAVSAPPIQPPVEVEARPEARTAQEANGTDGDEVAGAQEENAAAAETEASTAEPEQSEAETAAAEPAVVDEPAEPVIALRRLIATEPVYPPLCEGSAAETETVTVAFTVTTRGNTAAPQVTGSSNPCFNGAALAALSRWRFDPSTVTRENARQTTRFSFERPY</sequence>
<feature type="transmembrane region" description="Helical" evidence="6">
    <location>
        <begin position="131"/>
        <end position="151"/>
    </location>
</feature>
<dbReference type="Pfam" id="PF03544">
    <property type="entry name" value="TonB_C"/>
    <property type="match status" value="1"/>
</dbReference>
<dbReference type="RefSeq" id="WP_173196126.1">
    <property type="nucleotide sequence ID" value="NZ_JABFCX010000002.1"/>
</dbReference>
<dbReference type="Gene3D" id="3.30.2420.10">
    <property type="entry name" value="TonB"/>
    <property type="match status" value="1"/>
</dbReference>
<dbReference type="Gene3D" id="1.10.260.40">
    <property type="entry name" value="lambda repressor-like DNA-binding domains"/>
    <property type="match status" value="1"/>
</dbReference>
<reference evidence="8 9" key="1">
    <citation type="submission" date="2020-05" db="EMBL/GenBank/DDBJ databases">
        <title>Parvularcula mediterraneae sp. nov., isolated from polypropylene straw from shallow seawater of the seashore of Laganas in Zakynthos island, Greece.</title>
        <authorList>
            <person name="Szabo I."/>
            <person name="Al-Omari J."/>
            <person name="Rado J."/>
            <person name="Szerdahelyi G.S."/>
        </authorList>
    </citation>
    <scope>NUCLEOTIDE SEQUENCE [LARGE SCALE GENOMIC DNA]</scope>
    <source>
        <strain evidence="8 9">ZS-1/3</strain>
    </source>
</reference>
<evidence type="ECO:0000256" key="4">
    <source>
        <dbReference type="ARBA" id="ARBA00023136"/>
    </source>
</evidence>
<feature type="domain" description="TonB C-terminal" evidence="7">
    <location>
        <begin position="260"/>
        <end position="332"/>
    </location>
</feature>
<dbReference type="GO" id="GO:0055085">
    <property type="term" value="P:transmembrane transport"/>
    <property type="evidence" value="ECO:0007669"/>
    <property type="project" value="InterPro"/>
</dbReference>
<dbReference type="Proteomes" id="UP000536835">
    <property type="component" value="Unassembled WGS sequence"/>
</dbReference>
<dbReference type="SUPFAM" id="SSF74653">
    <property type="entry name" value="TolA/TonB C-terminal domain"/>
    <property type="match status" value="1"/>
</dbReference>
<evidence type="ECO:0000256" key="5">
    <source>
        <dbReference type="SAM" id="MobiDB-lite"/>
    </source>
</evidence>
<keyword evidence="9" id="KW-1185">Reference proteome</keyword>
<dbReference type="EMBL" id="JABFCX010000002">
    <property type="protein sequence ID" value="NNU15005.1"/>
    <property type="molecule type" value="Genomic_DNA"/>
</dbReference>
<gene>
    <name evidence="8" type="ORF">HK107_01535</name>
</gene>
<dbReference type="InterPro" id="IPR037682">
    <property type="entry name" value="TonB_C"/>
</dbReference>
<protein>
    <submittedName>
        <fullName evidence="8">TonB family protein</fullName>
    </submittedName>
</protein>
<dbReference type="AlphaFoldDB" id="A0A7Y3W3Q9"/>
<comment type="caution">
    <text evidence="8">The sequence shown here is derived from an EMBL/GenBank/DDBJ whole genome shotgun (WGS) entry which is preliminary data.</text>
</comment>
<dbReference type="Pfam" id="PF13413">
    <property type="entry name" value="HTH_25"/>
    <property type="match status" value="1"/>
</dbReference>
<dbReference type="InterPro" id="IPR001387">
    <property type="entry name" value="Cro/C1-type_HTH"/>
</dbReference>
<feature type="compositionally biased region" description="Low complexity" evidence="5">
    <location>
        <begin position="207"/>
        <end position="243"/>
    </location>
</feature>
<organism evidence="8 9">
    <name type="scientific">Parvularcula mediterranea</name>
    <dbReference type="NCBI Taxonomy" id="2732508"/>
    <lineage>
        <taxon>Bacteria</taxon>
        <taxon>Pseudomonadati</taxon>
        <taxon>Pseudomonadota</taxon>
        <taxon>Alphaproteobacteria</taxon>
        <taxon>Parvularculales</taxon>
        <taxon>Parvularculaceae</taxon>
        <taxon>Parvularcula</taxon>
    </lineage>
</organism>
<accession>A0A7Y3W3Q9</accession>
<evidence type="ECO:0000256" key="3">
    <source>
        <dbReference type="ARBA" id="ARBA00022989"/>
    </source>
</evidence>
<evidence type="ECO:0000313" key="8">
    <source>
        <dbReference type="EMBL" id="NNU15005.1"/>
    </source>
</evidence>
<dbReference type="GO" id="GO:0016020">
    <property type="term" value="C:membrane"/>
    <property type="evidence" value="ECO:0007669"/>
    <property type="project" value="UniProtKB-SubCell"/>
</dbReference>
<name>A0A7Y3W3Q9_9PROT</name>
<dbReference type="InterPro" id="IPR006260">
    <property type="entry name" value="TonB/TolA_C"/>
</dbReference>
<feature type="region of interest" description="Disordered" evidence="5">
    <location>
        <begin position="173"/>
        <end position="243"/>
    </location>
</feature>
<evidence type="ECO:0000259" key="7">
    <source>
        <dbReference type="Pfam" id="PF03544"/>
    </source>
</evidence>
<dbReference type="PANTHER" id="PTHR34475:SF1">
    <property type="entry name" value="CYTOSKELETON PROTEIN RODZ"/>
    <property type="match status" value="1"/>
</dbReference>
<dbReference type="InterPro" id="IPR050400">
    <property type="entry name" value="Bact_Cytoskel_RodZ"/>
</dbReference>
<keyword evidence="4 6" id="KW-0472">Membrane</keyword>
<evidence type="ECO:0000313" key="9">
    <source>
        <dbReference type="Proteomes" id="UP000536835"/>
    </source>
</evidence>
<evidence type="ECO:0000256" key="1">
    <source>
        <dbReference type="ARBA" id="ARBA00004167"/>
    </source>
</evidence>
<dbReference type="InterPro" id="IPR010982">
    <property type="entry name" value="Lambda_DNA-bd_dom_sf"/>
</dbReference>
<dbReference type="NCBIfam" id="TIGR01352">
    <property type="entry name" value="tonB_Cterm"/>
    <property type="match status" value="1"/>
</dbReference>
<evidence type="ECO:0000256" key="6">
    <source>
        <dbReference type="SAM" id="Phobius"/>
    </source>
</evidence>
<dbReference type="PANTHER" id="PTHR34475">
    <property type="match status" value="1"/>
</dbReference>
<keyword evidence="2 6" id="KW-0812">Transmembrane</keyword>